<keyword evidence="10" id="KW-0418">Kinase</keyword>
<organism evidence="10 11">
    <name type="scientific">Iris pallida</name>
    <name type="common">Sweet iris</name>
    <dbReference type="NCBI Taxonomy" id="29817"/>
    <lineage>
        <taxon>Eukaryota</taxon>
        <taxon>Viridiplantae</taxon>
        <taxon>Streptophyta</taxon>
        <taxon>Embryophyta</taxon>
        <taxon>Tracheophyta</taxon>
        <taxon>Spermatophyta</taxon>
        <taxon>Magnoliopsida</taxon>
        <taxon>Liliopsida</taxon>
        <taxon>Asparagales</taxon>
        <taxon>Iridaceae</taxon>
        <taxon>Iridoideae</taxon>
        <taxon>Irideae</taxon>
        <taxon>Iris</taxon>
    </lineage>
</organism>
<feature type="domain" description="Protein kinase" evidence="9">
    <location>
        <begin position="360"/>
        <end position="643"/>
    </location>
</feature>
<dbReference type="InterPro" id="IPR000719">
    <property type="entry name" value="Prot_kinase_dom"/>
</dbReference>
<dbReference type="GO" id="GO:0005524">
    <property type="term" value="F:ATP binding"/>
    <property type="evidence" value="ECO:0007669"/>
    <property type="project" value="InterPro"/>
</dbReference>
<evidence type="ECO:0000256" key="4">
    <source>
        <dbReference type="ARBA" id="ARBA00022737"/>
    </source>
</evidence>
<evidence type="ECO:0000256" key="5">
    <source>
        <dbReference type="ARBA" id="ARBA00022989"/>
    </source>
</evidence>
<dbReference type="InterPro" id="IPR013210">
    <property type="entry name" value="LRR_N_plant-typ"/>
</dbReference>
<dbReference type="FunFam" id="3.30.200.20:FF:000489">
    <property type="entry name" value="Inactive receptor-like serine/threonine-protein kinase"/>
    <property type="match status" value="1"/>
</dbReference>
<feature type="signal peptide" evidence="8">
    <location>
        <begin position="1"/>
        <end position="23"/>
    </location>
</feature>
<evidence type="ECO:0000313" key="11">
    <source>
        <dbReference type="Proteomes" id="UP001140949"/>
    </source>
</evidence>
<keyword evidence="10" id="KW-0808">Transferase</keyword>
<evidence type="ECO:0000256" key="2">
    <source>
        <dbReference type="ARBA" id="ARBA00022692"/>
    </source>
</evidence>
<reference evidence="10" key="2">
    <citation type="submission" date="2023-04" db="EMBL/GenBank/DDBJ databases">
        <authorList>
            <person name="Bruccoleri R.E."/>
            <person name="Oakeley E.J."/>
            <person name="Faust A.-M."/>
            <person name="Dessus-Babus S."/>
            <person name="Altorfer M."/>
            <person name="Burckhardt D."/>
            <person name="Oertli M."/>
            <person name="Naumann U."/>
            <person name="Petersen F."/>
            <person name="Wong J."/>
        </authorList>
    </citation>
    <scope>NUCLEOTIDE SEQUENCE</scope>
    <source>
        <strain evidence="10">GSM-AAB239-AS_SAM_17_03QT</strain>
        <tissue evidence="10">Leaf</tissue>
    </source>
</reference>
<comment type="subcellular location">
    <subcellularLocation>
        <location evidence="7">Endomembrane system</location>
        <topology evidence="7">Single-pass type I membrane protein</topology>
    </subcellularLocation>
</comment>
<accession>A0AAX6HPM1</accession>
<dbReference type="Pfam" id="PF13855">
    <property type="entry name" value="LRR_8"/>
    <property type="match status" value="1"/>
</dbReference>
<dbReference type="AlphaFoldDB" id="A0AAX6HPM1"/>
<dbReference type="Gene3D" id="1.10.510.10">
    <property type="entry name" value="Transferase(Phosphotransferase) domain 1"/>
    <property type="match status" value="1"/>
</dbReference>
<dbReference type="SUPFAM" id="SSF52058">
    <property type="entry name" value="L domain-like"/>
    <property type="match status" value="1"/>
</dbReference>
<dbReference type="PROSITE" id="PS50011">
    <property type="entry name" value="PROTEIN_KINASE_DOM"/>
    <property type="match status" value="1"/>
</dbReference>
<keyword evidence="1" id="KW-0433">Leucine-rich repeat</keyword>
<dbReference type="FunFam" id="3.80.10.10:FF:000400">
    <property type="entry name" value="Nuclear pore complex protein NUP107"/>
    <property type="match status" value="1"/>
</dbReference>
<dbReference type="Pfam" id="PF00069">
    <property type="entry name" value="Pkinase"/>
    <property type="match status" value="1"/>
</dbReference>
<keyword evidence="3 8" id="KW-0732">Signal</keyword>
<evidence type="ECO:0000256" key="3">
    <source>
        <dbReference type="ARBA" id="ARBA00022729"/>
    </source>
</evidence>
<keyword evidence="5" id="KW-1133">Transmembrane helix</keyword>
<dbReference type="SUPFAM" id="SSF56112">
    <property type="entry name" value="Protein kinase-like (PK-like)"/>
    <property type="match status" value="1"/>
</dbReference>
<feature type="chain" id="PRO_5043881522" evidence="8">
    <location>
        <begin position="24"/>
        <end position="657"/>
    </location>
</feature>
<dbReference type="GO" id="GO:0012505">
    <property type="term" value="C:endomembrane system"/>
    <property type="evidence" value="ECO:0007669"/>
    <property type="project" value="UniProtKB-SubCell"/>
</dbReference>
<dbReference type="Proteomes" id="UP001140949">
    <property type="component" value="Unassembled WGS sequence"/>
</dbReference>
<proteinExistence type="predicted"/>
<keyword evidence="6" id="KW-0472">Membrane</keyword>
<sequence length="657" mass="72311">MGLTSGFSLFLLLLPLLFVPSDSYIHNEVWALTAFKRAIFEDPLSVLSDWNALDGDPCAWSGITCSSSHDRVLSLNLSNSSLKGFLALELGFLSSLQQLILDNNLFLGTIPKQIGLLRNLTVLDLSVNRLSGSIPPEVGDLASITKLDLHSNGLTGNVPVELAKLVNLVHLRLDRNRLHGPIPGRNRTKLSPATNGMFVPDIDGNGLCQLSGLSVADFSYNFFVGSVPACLKHLPRSSFQGNCLQDHYSALQRSSQICSSAKSHGIAGQTHKNSNEGTGSQNPRRPGWLFILEVATGVLVILFCITATVTAFGRCRPRPCISIPRKGTTSWKDQIPITIDGELLKNVLKFTRQELEAACEDFSNIIGSSPESIVYKGTIKTGSEIAVISLCISEDQWTNYFEFYFQTKVADLARLNHENTAKLLGYCKEIDPFSRMLVFEYASNGTLYEHLHYGEGCQLSWFRRMNIALGIGRGLRYLHTELQPPFAVSELNSSNIYLTEDFSPKLADFESWKMFFLKSEKNSGCITSGSSIDSLFDPEQSQMDIQGNTFAFGVLLLEIISGRPPYCKDRGCLVDWATEHLQRPEEIGKLVDPELKNVRANDLAVICSVVSLCIEPDPSKRPSMQIISAVLENGIDTSADALLKDSSLAWAELALSS</sequence>
<evidence type="ECO:0000256" key="8">
    <source>
        <dbReference type="SAM" id="SignalP"/>
    </source>
</evidence>
<dbReference type="PANTHER" id="PTHR46084">
    <property type="entry name" value="PROTEIN MALE DISCOVERER 2"/>
    <property type="match status" value="1"/>
</dbReference>
<dbReference type="PANTHER" id="PTHR46084:SF41">
    <property type="entry name" value="LRR RECEPTOR-LIKE SERINE_THREONINE-PROTEIN KINASE-RELATED"/>
    <property type="match status" value="1"/>
</dbReference>
<keyword evidence="4" id="KW-0677">Repeat</keyword>
<dbReference type="InterPro" id="IPR011009">
    <property type="entry name" value="Kinase-like_dom_sf"/>
</dbReference>
<dbReference type="Gene3D" id="3.30.200.20">
    <property type="entry name" value="Phosphorylase Kinase, domain 1"/>
    <property type="match status" value="1"/>
</dbReference>
<reference evidence="10" key="1">
    <citation type="journal article" date="2023" name="GigaByte">
        <title>Genome assembly of the bearded iris, Iris pallida Lam.</title>
        <authorList>
            <person name="Bruccoleri R.E."/>
            <person name="Oakeley E.J."/>
            <person name="Faust A.M.E."/>
            <person name="Altorfer M."/>
            <person name="Dessus-Babus S."/>
            <person name="Burckhardt D."/>
            <person name="Oertli M."/>
            <person name="Naumann U."/>
            <person name="Petersen F."/>
            <person name="Wong J."/>
        </authorList>
    </citation>
    <scope>NUCLEOTIDE SEQUENCE</scope>
    <source>
        <strain evidence="10">GSM-AAB239-AS_SAM_17_03QT</strain>
    </source>
</reference>
<dbReference type="EMBL" id="JANAVB010007399">
    <property type="protein sequence ID" value="KAJ6842748.1"/>
    <property type="molecule type" value="Genomic_DNA"/>
</dbReference>
<evidence type="ECO:0000313" key="10">
    <source>
        <dbReference type="EMBL" id="KAJ6842748.1"/>
    </source>
</evidence>
<keyword evidence="11" id="KW-1185">Reference proteome</keyword>
<dbReference type="InterPro" id="IPR032675">
    <property type="entry name" value="LRR_dom_sf"/>
</dbReference>
<name>A0AAX6HPM1_IRIPA</name>
<protein>
    <submittedName>
        <fullName evidence="10">LRR receptor-like serine/threonine-protein kinase</fullName>
    </submittedName>
</protein>
<dbReference type="GO" id="GO:0004672">
    <property type="term" value="F:protein kinase activity"/>
    <property type="evidence" value="ECO:0007669"/>
    <property type="project" value="InterPro"/>
</dbReference>
<comment type="caution">
    <text evidence="10">The sequence shown here is derived from an EMBL/GenBank/DDBJ whole genome shotgun (WGS) entry which is preliminary data.</text>
</comment>
<dbReference type="Gene3D" id="3.80.10.10">
    <property type="entry name" value="Ribonuclease Inhibitor"/>
    <property type="match status" value="2"/>
</dbReference>
<evidence type="ECO:0000259" key="9">
    <source>
        <dbReference type="PROSITE" id="PS50011"/>
    </source>
</evidence>
<gene>
    <name evidence="10" type="ORF">M6B38_298385</name>
</gene>
<keyword evidence="10" id="KW-0675">Receptor</keyword>
<evidence type="ECO:0000256" key="7">
    <source>
        <dbReference type="ARBA" id="ARBA00046288"/>
    </source>
</evidence>
<evidence type="ECO:0000256" key="1">
    <source>
        <dbReference type="ARBA" id="ARBA00022614"/>
    </source>
</evidence>
<keyword evidence="2" id="KW-0812">Transmembrane</keyword>
<dbReference type="InterPro" id="IPR001611">
    <property type="entry name" value="Leu-rich_rpt"/>
</dbReference>
<dbReference type="Pfam" id="PF08263">
    <property type="entry name" value="LRRNT_2"/>
    <property type="match status" value="1"/>
</dbReference>
<evidence type="ECO:0000256" key="6">
    <source>
        <dbReference type="ARBA" id="ARBA00023136"/>
    </source>
</evidence>